<name>A0AAN6RW72_9PEZI</name>
<dbReference type="EMBL" id="MU855400">
    <property type="protein sequence ID" value="KAK3904371.1"/>
    <property type="molecule type" value="Genomic_DNA"/>
</dbReference>
<accession>A0AAN6RW72</accession>
<protein>
    <submittedName>
        <fullName evidence="1">Uncharacterized protein</fullName>
    </submittedName>
</protein>
<dbReference type="Proteomes" id="UP001303889">
    <property type="component" value="Unassembled WGS sequence"/>
</dbReference>
<keyword evidence="2" id="KW-1185">Reference proteome</keyword>
<sequence length="222" mass="25572">MPQPSNQQQVQWGKALAGKCQQFPRIASCLSTGITTDPEDLIQLISTPKPESVALRAAFDVIETYLSHLEYEHQRDHQDLQDQLNKATAALAKAVVNANPDREKPGRRLTTDPDRFSGEEKDIAKRQVNFVNWRSQVGRVVQTDDHIYTTEFAKLQYAAGRLTGEAYWLFQDRFDKLTEKKDQPQEWPWKTVSDLFAELNGLYATMDLGKFRRVSIYRHDCR</sequence>
<organism evidence="1 2">
    <name type="scientific">Staphylotrichum tortipilum</name>
    <dbReference type="NCBI Taxonomy" id="2831512"/>
    <lineage>
        <taxon>Eukaryota</taxon>
        <taxon>Fungi</taxon>
        <taxon>Dikarya</taxon>
        <taxon>Ascomycota</taxon>
        <taxon>Pezizomycotina</taxon>
        <taxon>Sordariomycetes</taxon>
        <taxon>Sordariomycetidae</taxon>
        <taxon>Sordariales</taxon>
        <taxon>Chaetomiaceae</taxon>
        <taxon>Staphylotrichum</taxon>
    </lineage>
</organism>
<evidence type="ECO:0000313" key="2">
    <source>
        <dbReference type="Proteomes" id="UP001303889"/>
    </source>
</evidence>
<evidence type="ECO:0000313" key="1">
    <source>
        <dbReference type="EMBL" id="KAK3904371.1"/>
    </source>
</evidence>
<gene>
    <name evidence="1" type="ORF">C8A05DRAFT_13739</name>
</gene>
<comment type="caution">
    <text evidence="1">The sequence shown here is derived from an EMBL/GenBank/DDBJ whole genome shotgun (WGS) entry which is preliminary data.</text>
</comment>
<reference evidence="1" key="1">
    <citation type="journal article" date="2023" name="Mol. Phylogenet. Evol.">
        <title>Genome-scale phylogeny and comparative genomics of the fungal order Sordariales.</title>
        <authorList>
            <person name="Hensen N."/>
            <person name="Bonometti L."/>
            <person name="Westerberg I."/>
            <person name="Brannstrom I.O."/>
            <person name="Guillou S."/>
            <person name="Cros-Aarteil S."/>
            <person name="Calhoun S."/>
            <person name="Haridas S."/>
            <person name="Kuo A."/>
            <person name="Mondo S."/>
            <person name="Pangilinan J."/>
            <person name="Riley R."/>
            <person name="LaButti K."/>
            <person name="Andreopoulos B."/>
            <person name="Lipzen A."/>
            <person name="Chen C."/>
            <person name="Yan M."/>
            <person name="Daum C."/>
            <person name="Ng V."/>
            <person name="Clum A."/>
            <person name="Steindorff A."/>
            <person name="Ohm R.A."/>
            <person name="Martin F."/>
            <person name="Silar P."/>
            <person name="Natvig D.O."/>
            <person name="Lalanne C."/>
            <person name="Gautier V."/>
            <person name="Ament-Velasquez S.L."/>
            <person name="Kruys A."/>
            <person name="Hutchinson M.I."/>
            <person name="Powell A.J."/>
            <person name="Barry K."/>
            <person name="Miller A.N."/>
            <person name="Grigoriev I.V."/>
            <person name="Debuchy R."/>
            <person name="Gladieux P."/>
            <person name="Hiltunen Thoren M."/>
            <person name="Johannesson H."/>
        </authorList>
    </citation>
    <scope>NUCLEOTIDE SEQUENCE</scope>
    <source>
        <strain evidence="1">CBS 103.79</strain>
    </source>
</reference>
<reference evidence="1" key="2">
    <citation type="submission" date="2023-05" db="EMBL/GenBank/DDBJ databases">
        <authorList>
            <consortium name="Lawrence Berkeley National Laboratory"/>
            <person name="Steindorff A."/>
            <person name="Hensen N."/>
            <person name="Bonometti L."/>
            <person name="Westerberg I."/>
            <person name="Brannstrom I.O."/>
            <person name="Guillou S."/>
            <person name="Cros-Aarteil S."/>
            <person name="Calhoun S."/>
            <person name="Haridas S."/>
            <person name="Kuo A."/>
            <person name="Mondo S."/>
            <person name="Pangilinan J."/>
            <person name="Riley R."/>
            <person name="Labutti K."/>
            <person name="Andreopoulos B."/>
            <person name="Lipzen A."/>
            <person name="Chen C."/>
            <person name="Yanf M."/>
            <person name="Daum C."/>
            <person name="Ng V."/>
            <person name="Clum A."/>
            <person name="Ohm R."/>
            <person name="Martin F."/>
            <person name="Silar P."/>
            <person name="Natvig D."/>
            <person name="Lalanne C."/>
            <person name="Gautier V."/>
            <person name="Ament-Velasquez S.L."/>
            <person name="Kruys A."/>
            <person name="Hutchinson M.I."/>
            <person name="Powell A.J."/>
            <person name="Barry K."/>
            <person name="Miller A.N."/>
            <person name="Grigoriev I.V."/>
            <person name="Debuchy R."/>
            <person name="Gladieux P."/>
            <person name="Thoren M.H."/>
            <person name="Johannesson H."/>
        </authorList>
    </citation>
    <scope>NUCLEOTIDE SEQUENCE</scope>
    <source>
        <strain evidence="1">CBS 103.79</strain>
    </source>
</reference>
<dbReference type="AlphaFoldDB" id="A0AAN6RW72"/>
<proteinExistence type="predicted"/>